<name>A0AAD7IYU5_9AGAR</name>
<dbReference type="AlphaFoldDB" id="A0AAD7IYU5"/>
<evidence type="ECO:0000313" key="2">
    <source>
        <dbReference type="Proteomes" id="UP001215598"/>
    </source>
</evidence>
<dbReference type="EMBL" id="JARKIB010000056">
    <property type="protein sequence ID" value="KAJ7753264.1"/>
    <property type="molecule type" value="Genomic_DNA"/>
</dbReference>
<sequence length="126" mass="14023">MENICGDLSQREDNAEEIGWTSWLGQVGPPEHLNEVPVELPQGLVYPDQVAALEAVITQWRGLASYSVYDLSASLDPEMRGYRPPDVRVCMSLDPEMREEPFTGCRGMRSYTPGYKEVVLRSAGCG</sequence>
<dbReference type="Proteomes" id="UP001215598">
    <property type="component" value="Unassembled WGS sequence"/>
</dbReference>
<evidence type="ECO:0000313" key="1">
    <source>
        <dbReference type="EMBL" id="KAJ7753264.1"/>
    </source>
</evidence>
<reference evidence="1" key="1">
    <citation type="submission" date="2023-03" db="EMBL/GenBank/DDBJ databases">
        <title>Massive genome expansion in bonnet fungi (Mycena s.s.) driven by repeated elements and novel gene families across ecological guilds.</title>
        <authorList>
            <consortium name="Lawrence Berkeley National Laboratory"/>
            <person name="Harder C.B."/>
            <person name="Miyauchi S."/>
            <person name="Viragh M."/>
            <person name="Kuo A."/>
            <person name="Thoen E."/>
            <person name="Andreopoulos B."/>
            <person name="Lu D."/>
            <person name="Skrede I."/>
            <person name="Drula E."/>
            <person name="Henrissat B."/>
            <person name="Morin E."/>
            <person name="Kohler A."/>
            <person name="Barry K."/>
            <person name="LaButti K."/>
            <person name="Morin E."/>
            <person name="Salamov A."/>
            <person name="Lipzen A."/>
            <person name="Mereny Z."/>
            <person name="Hegedus B."/>
            <person name="Baldrian P."/>
            <person name="Stursova M."/>
            <person name="Weitz H."/>
            <person name="Taylor A."/>
            <person name="Grigoriev I.V."/>
            <person name="Nagy L.G."/>
            <person name="Martin F."/>
            <person name="Kauserud H."/>
        </authorList>
    </citation>
    <scope>NUCLEOTIDE SEQUENCE</scope>
    <source>
        <strain evidence="1">CBHHK182m</strain>
    </source>
</reference>
<accession>A0AAD7IYU5</accession>
<proteinExistence type="predicted"/>
<organism evidence="1 2">
    <name type="scientific">Mycena metata</name>
    <dbReference type="NCBI Taxonomy" id="1033252"/>
    <lineage>
        <taxon>Eukaryota</taxon>
        <taxon>Fungi</taxon>
        <taxon>Dikarya</taxon>
        <taxon>Basidiomycota</taxon>
        <taxon>Agaricomycotina</taxon>
        <taxon>Agaricomycetes</taxon>
        <taxon>Agaricomycetidae</taxon>
        <taxon>Agaricales</taxon>
        <taxon>Marasmiineae</taxon>
        <taxon>Mycenaceae</taxon>
        <taxon>Mycena</taxon>
    </lineage>
</organism>
<keyword evidence="2" id="KW-1185">Reference proteome</keyword>
<gene>
    <name evidence="1" type="ORF">B0H16DRAFT_1690876</name>
</gene>
<comment type="caution">
    <text evidence="1">The sequence shown here is derived from an EMBL/GenBank/DDBJ whole genome shotgun (WGS) entry which is preliminary data.</text>
</comment>
<protein>
    <submittedName>
        <fullName evidence="1">Uncharacterized protein</fullName>
    </submittedName>
</protein>